<feature type="transmembrane region" description="Helical" evidence="1">
    <location>
        <begin position="12"/>
        <end position="38"/>
    </location>
</feature>
<keyword evidence="1" id="KW-1133">Transmembrane helix</keyword>
<keyword evidence="3" id="KW-1185">Reference proteome</keyword>
<evidence type="ECO:0000313" key="3">
    <source>
        <dbReference type="Proteomes" id="UP001372338"/>
    </source>
</evidence>
<keyword evidence="1" id="KW-0472">Membrane</keyword>
<organism evidence="2 3">
    <name type="scientific">Crotalaria pallida</name>
    <name type="common">Smooth rattlebox</name>
    <name type="synonym">Crotalaria striata</name>
    <dbReference type="NCBI Taxonomy" id="3830"/>
    <lineage>
        <taxon>Eukaryota</taxon>
        <taxon>Viridiplantae</taxon>
        <taxon>Streptophyta</taxon>
        <taxon>Embryophyta</taxon>
        <taxon>Tracheophyta</taxon>
        <taxon>Spermatophyta</taxon>
        <taxon>Magnoliopsida</taxon>
        <taxon>eudicotyledons</taxon>
        <taxon>Gunneridae</taxon>
        <taxon>Pentapetalae</taxon>
        <taxon>rosids</taxon>
        <taxon>fabids</taxon>
        <taxon>Fabales</taxon>
        <taxon>Fabaceae</taxon>
        <taxon>Papilionoideae</taxon>
        <taxon>50 kb inversion clade</taxon>
        <taxon>genistoids sensu lato</taxon>
        <taxon>core genistoids</taxon>
        <taxon>Crotalarieae</taxon>
        <taxon>Crotalaria</taxon>
    </lineage>
</organism>
<dbReference type="Proteomes" id="UP001372338">
    <property type="component" value="Unassembled WGS sequence"/>
</dbReference>
<protein>
    <submittedName>
        <fullName evidence="2">Uncharacterized protein</fullName>
    </submittedName>
</protein>
<gene>
    <name evidence="2" type="ORF">RIF29_39597</name>
</gene>
<sequence>MFRGTVESMGTALRRICFLCLPSSLFIFYFILFISLIFHQIQFLPQITAYSLPTLSQYFDRPSPLLSPFPFPFPFPFSVSKIRRIRILNKNTFFLYLLLSSPNNPPSSLILNNK</sequence>
<accession>A0AAN9HPX5</accession>
<reference evidence="2 3" key="1">
    <citation type="submission" date="2024-01" db="EMBL/GenBank/DDBJ databases">
        <title>The genomes of 5 underutilized Papilionoideae crops provide insights into root nodulation and disease resistanc.</title>
        <authorList>
            <person name="Yuan L."/>
        </authorList>
    </citation>
    <scope>NUCLEOTIDE SEQUENCE [LARGE SCALE GENOMIC DNA]</scope>
    <source>
        <strain evidence="2">ZHUSHIDOU_FW_LH</strain>
        <tissue evidence="2">Leaf</tissue>
    </source>
</reference>
<dbReference type="EMBL" id="JAYWIO010000008">
    <property type="protein sequence ID" value="KAK7244771.1"/>
    <property type="molecule type" value="Genomic_DNA"/>
</dbReference>
<comment type="caution">
    <text evidence="2">The sequence shown here is derived from an EMBL/GenBank/DDBJ whole genome shotgun (WGS) entry which is preliminary data.</text>
</comment>
<dbReference type="AlphaFoldDB" id="A0AAN9HPX5"/>
<name>A0AAN9HPX5_CROPI</name>
<evidence type="ECO:0000256" key="1">
    <source>
        <dbReference type="SAM" id="Phobius"/>
    </source>
</evidence>
<keyword evidence="1" id="KW-0812">Transmembrane</keyword>
<evidence type="ECO:0000313" key="2">
    <source>
        <dbReference type="EMBL" id="KAK7244771.1"/>
    </source>
</evidence>
<proteinExistence type="predicted"/>